<dbReference type="PANTHER" id="PTHR24543">
    <property type="entry name" value="MULTICOPPER OXIDASE-RELATED"/>
    <property type="match status" value="1"/>
</dbReference>
<name>A0A158QV66_MESCO</name>
<dbReference type="AlphaFoldDB" id="A0A158QV66"/>
<evidence type="ECO:0000256" key="1">
    <source>
        <dbReference type="ARBA" id="ARBA00004251"/>
    </source>
</evidence>
<accession>A0A158QV66</accession>
<keyword evidence="3 12" id="KW-0812">Transmembrane</keyword>
<keyword evidence="4" id="KW-0732">Signal</keyword>
<evidence type="ECO:0000256" key="12">
    <source>
        <dbReference type="SAM" id="Phobius"/>
    </source>
</evidence>
<protein>
    <recommendedName>
        <fullName evidence="13">F5/8 type C domain-containing protein</fullName>
    </recommendedName>
</protein>
<dbReference type="PANTHER" id="PTHR24543:SF291">
    <property type="entry name" value="SMOKE ALARM, ISOFORM D"/>
    <property type="match status" value="1"/>
</dbReference>
<dbReference type="Pfam" id="PF00754">
    <property type="entry name" value="F5_F8_type_C"/>
    <property type="match status" value="1"/>
</dbReference>
<evidence type="ECO:0000256" key="5">
    <source>
        <dbReference type="ARBA" id="ARBA00022741"/>
    </source>
</evidence>
<keyword evidence="7 12" id="KW-1133">Transmembrane helix</keyword>
<dbReference type="OrthoDB" id="6246657at2759"/>
<evidence type="ECO:0000256" key="6">
    <source>
        <dbReference type="ARBA" id="ARBA00022840"/>
    </source>
</evidence>
<keyword evidence="8 12" id="KW-0472">Membrane</keyword>
<dbReference type="InterPro" id="IPR048525">
    <property type="entry name" value="DDR1-2_DS-like"/>
</dbReference>
<evidence type="ECO:0000256" key="3">
    <source>
        <dbReference type="ARBA" id="ARBA00022692"/>
    </source>
</evidence>
<dbReference type="InterPro" id="IPR000421">
    <property type="entry name" value="FA58C"/>
</dbReference>
<keyword evidence="10" id="KW-0325">Glycoprotein</keyword>
<dbReference type="Proteomes" id="UP000267029">
    <property type="component" value="Unassembled WGS sequence"/>
</dbReference>
<dbReference type="Gene3D" id="2.60.120.1190">
    <property type="match status" value="1"/>
</dbReference>
<evidence type="ECO:0000256" key="8">
    <source>
        <dbReference type="ARBA" id="ARBA00023136"/>
    </source>
</evidence>
<evidence type="ECO:0000259" key="13">
    <source>
        <dbReference type="PROSITE" id="PS50022"/>
    </source>
</evidence>
<evidence type="ECO:0000256" key="7">
    <source>
        <dbReference type="ARBA" id="ARBA00022989"/>
    </source>
</evidence>
<keyword evidence="9" id="KW-1015">Disulfide bond</keyword>
<keyword evidence="15" id="KW-1185">Reference proteome</keyword>
<dbReference type="SMART" id="SM00231">
    <property type="entry name" value="FA58C"/>
    <property type="match status" value="1"/>
</dbReference>
<dbReference type="Gene3D" id="2.60.120.260">
    <property type="entry name" value="Galactose-binding domain-like"/>
    <property type="match status" value="1"/>
</dbReference>
<proteinExistence type="predicted"/>
<feature type="transmembrane region" description="Helical" evidence="12">
    <location>
        <begin position="487"/>
        <end position="512"/>
    </location>
</feature>
<gene>
    <name evidence="14" type="ORF">MCOS_LOCUS7337</name>
</gene>
<dbReference type="EMBL" id="UXSR01005354">
    <property type="protein sequence ID" value="VDD81334.1"/>
    <property type="molecule type" value="Genomic_DNA"/>
</dbReference>
<evidence type="ECO:0000256" key="2">
    <source>
        <dbReference type="ARBA" id="ARBA00022475"/>
    </source>
</evidence>
<evidence type="ECO:0000313" key="15">
    <source>
        <dbReference type="Proteomes" id="UP000267029"/>
    </source>
</evidence>
<reference evidence="14 15" key="1">
    <citation type="submission" date="2018-10" db="EMBL/GenBank/DDBJ databases">
        <authorList>
            <consortium name="Pathogen Informatics"/>
        </authorList>
    </citation>
    <scope>NUCLEOTIDE SEQUENCE [LARGE SCALE GENOMIC DNA]</scope>
</reference>
<dbReference type="InterPro" id="IPR008979">
    <property type="entry name" value="Galactose-bd-like_sf"/>
</dbReference>
<sequence>MIDHWLPEKSIEVFLVCVVARVVFGASCDEALLGNSGLLPDSAFTATSNSETVEQSIAGVSANLDHSAKTARDMLTGGWCPARKISTNLSEFIQVDMGSVNVITQIAFGPRSGVAYTPFFVIRYKRESGGAWRDHKSCSENSETLSISPQLCFKLFFPTFSKTLFITGSEGSLDLKLIALNPPIVARWVRVYPYSRRPMFVCAKFEFYGCKFSGESLTNELVEYKIPDGSQFQPSPFSRQLNLRDRCYDGKHDQRSSVLHDGLGCLSDSRVAMPTEAFEVLPWQQPKAPMECLVGWNRSRWEDGRQLAADNKGVVDMVFRFSGLRNFTSLHLYAMDLPLSKIRIPRRIEASFSVDGKSFPSSPDVQVDIQGNSADPLNVALKQKSGRSVQLKLFFADEWIVLSEVRFISVAGNEKVFYKEAVNQKGNDDASIHLVDVESQQVEQLYKNEVPDEQHGVGNDVDYSPLLADVNVGASRPIEAPYQGPTVLVLILVFLCCFMLLLVGIACFSIAWMQKRRKKLQDSVRGLQSNQKLLKAAASSVGNVGLFRWPGLSIGVGGGAGTGCNPITHHSFGNTMNYVTVPNADQGLQDGAYFASPGYTSGTRSNDGVPTFAASRPVAKRFLTSFASRLFGSRCGGKPRLMRVFTSSCSSSSAHQYEQVVPQSAHSSPGVTAAVQTQLPARSEALPPFPVVISTEQQQQLPTSFPVHIANGLHFPKTGQPPACFSTLNSRQQNSVQHDSSVVYQSVQGESDADSLAASTMSPEYASASLLGSQSGGGIPFISSGVGDYSAYGATGHHQMVDLVTSAPAVTSSGGQAFFQQLQTGLFYPATAAATFGGGWNPQAPPYINRSMSQQQFHQPFWPPQPGSKVAAGTGGHDVASSANSVESSDRVGGDPASAIYGFAPSGFSGLQRQRARLPIAHISQTHLHRLSSSFPILLTDMLTKKIDFYLVWLARPFSSGRLYLLLYTNRVPCELLKRNSTYQ</sequence>
<evidence type="ECO:0000256" key="11">
    <source>
        <dbReference type="SAM" id="MobiDB-lite"/>
    </source>
</evidence>
<evidence type="ECO:0000313" key="14">
    <source>
        <dbReference type="EMBL" id="VDD81334.1"/>
    </source>
</evidence>
<comment type="subcellular location">
    <subcellularLocation>
        <location evidence="1">Cell membrane</location>
        <topology evidence="1">Single-pass type I membrane protein</topology>
    </subcellularLocation>
</comment>
<dbReference type="GO" id="GO:0005886">
    <property type="term" value="C:plasma membrane"/>
    <property type="evidence" value="ECO:0007669"/>
    <property type="project" value="UniProtKB-SubCell"/>
</dbReference>
<organism evidence="14 15">
    <name type="scientific">Mesocestoides corti</name>
    <name type="common">Flatworm</name>
    <dbReference type="NCBI Taxonomy" id="53468"/>
    <lineage>
        <taxon>Eukaryota</taxon>
        <taxon>Metazoa</taxon>
        <taxon>Spiralia</taxon>
        <taxon>Lophotrochozoa</taxon>
        <taxon>Platyhelminthes</taxon>
        <taxon>Cestoda</taxon>
        <taxon>Eucestoda</taxon>
        <taxon>Cyclophyllidea</taxon>
        <taxon>Mesocestoididae</taxon>
        <taxon>Mesocestoides</taxon>
    </lineage>
</organism>
<dbReference type="Pfam" id="PF21114">
    <property type="entry name" value="DDR1-2_DS-like"/>
    <property type="match status" value="1"/>
</dbReference>
<feature type="domain" description="F5/8 type C" evidence="13">
    <location>
        <begin position="28"/>
        <end position="210"/>
    </location>
</feature>
<dbReference type="PROSITE" id="PS50022">
    <property type="entry name" value="FA58C_3"/>
    <property type="match status" value="1"/>
</dbReference>
<evidence type="ECO:0000256" key="10">
    <source>
        <dbReference type="ARBA" id="ARBA00023180"/>
    </source>
</evidence>
<keyword evidence="2" id="KW-1003">Cell membrane</keyword>
<dbReference type="GO" id="GO:0005524">
    <property type="term" value="F:ATP binding"/>
    <property type="evidence" value="ECO:0007669"/>
    <property type="project" value="UniProtKB-KW"/>
</dbReference>
<evidence type="ECO:0000256" key="9">
    <source>
        <dbReference type="ARBA" id="ARBA00023157"/>
    </source>
</evidence>
<keyword evidence="6" id="KW-0067">ATP-binding</keyword>
<keyword evidence="5" id="KW-0547">Nucleotide-binding</keyword>
<feature type="region of interest" description="Disordered" evidence="11">
    <location>
        <begin position="862"/>
        <end position="891"/>
    </location>
</feature>
<dbReference type="SUPFAM" id="SSF49785">
    <property type="entry name" value="Galactose-binding domain-like"/>
    <property type="match status" value="1"/>
</dbReference>
<evidence type="ECO:0000256" key="4">
    <source>
        <dbReference type="ARBA" id="ARBA00022729"/>
    </source>
</evidence>